<reference evidence="1 2" key="1">
    <citation type="journal article" date="2021" name="BMC Biol.">
        <title>Horizontally acquired antibacterial genes associated with adaptive radiation of ladybird beetles.</title>
        <authorList>
            <person name="Li H.S."/>
            <person name="Tang X.F."/>
            <person name="Huang Y.H."/>
            <person name="Xu Z.Y."/>
            <person name="Chen M.L."/>
            <person name="Du X.Y."/>
            <person name="Qiu B.Y."/>
            <person name="Chen P.T."/>
            <person name="Zhang W."/>
            <person name="Slipinski A."/>
            <person name="Escalona H.E."/>
            <person name="Waterhouse R.M."/>
            <person name="Zwick A."/>
            <person name="Pang H."/>
        </authorList>
    </citation>
    <scope>NUCLEOTIDE SEQUENCE [LARGE SCALE GENOMIC DNA]</scope>
    <source>
        <strain evidence="1">SYSU2018</strain>
    </source>
</reference>
<evidence type="ECO:0000313" key="1">
    <source>
        <dbReference type="EMBL" id="KAL3290334.1"/>
    </source>
</evidence>
<name>A0ABD2PHR7_9CUCU</name>
<comment type="caution">
    <text evidence="1">The sequence shown here is derived from an EMBL/GenBank/DDBJ whole genome shotgun (WGS) entry which is preliminary data.</text>
</comment>
<accession>A0ABD2PHR7</accession>
<keyword evidence="2" id="KW-1185">Reference proteome</keyword>
<sequence length="190" mass="22747">MWIHISYKPTTVTASTATCLDHIFTLEESTIPFVYRAKITDHCAVVIQTVFGLRKTLSSARNGWTRKYIYYKDLKKNLSLESWNSLEYMENAEEITEEFINLLQGHFAACKRTMQIPKKQRKKKIWITQSLVNRIHERDKMFKRMKGSQDTELVNRYNEYSKRIKSDVKMRKQEYYRNNITQNMNNPKEM</sequence>
<dbReference type="EMBL" id="JABFTP020000186">
    <property type="protein sequence ID" value="KAL3290334.1"/>
    <property type="molecule type" value="Genomic_DNA"/>
</dbReference>
<organism evidence="1 2">
    <name type="scientific">Cryptolaemus montrouzieri</name>
    <dbReference type="NCBI Taxonomy" id="559131"/>
    <lineage>
        <taxon>Eukaryota</taxon>
        <taxon>Metazoa</taxon>
        <taxon>Ecdysozoa</taxon>
        <taxon>Arthropoda</taxon>
        <taxon>Hexapoda</taxon>
        <taxon>Insecta</taxon>
        <taxon>Pterygota</taxon>
        <taxon>Neoptera</taxon>
        <taxon>Endopterygota</taxon>
        <taxon>Coleoptera</taxon>
        <taxon>Polyphaga</taxon>
        <taxon>Cucujiformia</taxon>
        <taxon>Coccinelloidea</taxon>
        <taxon>Coccinellidae</taxon>
        <taxon>Scymninae</taxon>
        <taxon>Scymnini</taxon>
        <taxon>Cryptolaemus</taxon>
    </lineage>
</organism>
<dbReference type="AlphaFoldDB" id="A0ABD2PHR7"/>
<proteinExistence type="predicted"/>
<evidence type="ECO:0000313" key="2">
    <source>
        <dbReference type="Proteomes" id="UP001516400"/>
    </source>
</evidence>
<gene>
    <name evidence="1" type="ORF">HHI36_023678</name>
</gene>
<protein>
    <submittedName>
        <fullName evidence="1">Uncharacterized protein</fullName>
    </submittedName>
</protein>
<dbReference type="Proteomes" id="UP001516400">
    <property type="component" value="Unassembled WGS sequence"/>
</dbReference>